<dbReference type="RefSeq" id="WP_066429966.1">
    <property type="nucleotide sequence ID" value="NZ_CP014227.1"/>
</dbReference>
<evidence type="ECO:0000256" key="5">
    <source>
        <dbReference type="ARBA" id="ARBA00023136"/>
    </source>
</evidence>
<keyword evidence="10" id="KW-1185">Reference proteome</keyword>
<feature type="transmembrane region" description="Helical" evidence="6">
    <location>
        <begin position="142"/>
        <end position="166"/>
    </location>
</feature>
<dbReference type="EMBL" id="LT906449">
    <property type="protein sequence ID" value="SNV01946.1"/>
    <property type="molecule type" value="Genomic_DNA"/>
</dbReference>
<accession>A0AAX2GYK7</accession>
<dbReference type="InterPro" id="IPR011701">
    <property type="entry name" value="MFS"/>
</dbReference>
<feature type="transmembrane region" description="Helical" evidence="6">
    <location>
        <begin position="260"/>
        <end position="283"/>
    </location>
</feature>
<dbReference type="Proteomes" id="UP000065822">
    <property type="component" value="Chromosome"/>
</dbReference>
<evidence type="ECO:0000256" key="6">
    <source>
        <dbReference type="SAM" id="Phobius"/>
    </source>
</evidence>
<keyword evidence="5 6" id="KW-0472">Membrane</keyword>
<evidence type="ECO:0000313" key="10">
    <source>
        <dbReference type="Proteomes" id="UP000065822"/>
    </source>
</evidence>
<dbReference type="SUPFAM" id="SSF103473">
    <property type="entry name" value="MFS general substrate transporter"/>
    <property type="match status" value="1"/>
</dbReference>
<evidence type="ECO:0000313" key="8">
    <source>
        <dbReference type="EMBL" id="AMD85408.1"/>
    </source>
</evidence>
<evidence type="ECO:0000256" key="2">
    <source>
        <dbReference type="ARBA" id="ARBA00022448"/>
    </source>
</evidence>
<protein>
    <submittedName>
        <fullName evidence="9">D-galactonate transporter</fullName>
    </submittedName>
    <submittedName>
        <fullName evidence="8">MFS transporter</fullName>
    </submittedName>
</protein>
<feature type="transmembrane region" description="Helical" evidence="6">
    <location>
        <begin position="295"/>
        <end position="312"/>
    </location>
</feature>
<evidence type="ECO:0000259" key="7">
    <source>
        <dbReference type="PROSITE" id="PS50850"/>
    </source>
</evidence>
<evidence type="ECO:0000256" key="3">
    <source>
        <dbReference type="ARBA" id="ARBA00022692"/>
    </source>
</evidence>
<name>A0AAX2GYK7_9FLAO</name>
<dbReference type="Proteomes" id="UP000215539">
    <property type="component" value="Chromosome 1"/>
</dbReference>
<evidence type="ECO:0000256" key="4">
    <source>
        <dbReference type="ARBA" id="ARBA00022989"/>
    </source>
</evidence>
<keyword evidence="4 6" id="KW-1133">Transmembrane helix</keyword>
<evidence type="ECO:0000313" key="9">
    <source>
        <dbReference type="EMBL" id="SNV01946.1"/>
    </source>
</evidence>
<dbReference type="GO" id="GO:0022857">
    <property type="term" value="F:transmembrane transporter activity"/>
    <property type="evidence" value="ECO:0007669"/>
    <property type="project" value="InterPro"/>
</dbReference>
<dbReference type="InterPro" id="IPR020846">
    <property type="entry name" value="MFS_dom"/>
</dbReference>
<feature type="transmembrane region" description="Helical" evidence="6">
    <location>
        <begin position="54"/>
        <end position="75"/>
    </location>
</feature>
<dbReference type="PANTHER" id="PTHR23505">
    <property type="entry name" value="SPINSTER"/>
    <property type="match status" value="1"/>
</dbReference>
<feature type="transmembrane region" description="Helical" evidence="6">
    <location>
        <begin position="355"/>
        <end position="375"/>
    </location>
</feature>
<feature type="transmembrane region" description="Helical" evidence="6">
    <location>
        <begin position="387"/>
        <end position="405"/>
    </location>
</feature>
<reference evidence="8 10" key="1">
    <citation type="submission" date="2016-02" db="EMBL/GenBank/DDBJ databases">
        <authorList>
            <person name="Holder M.E."/>
            <person name="Ajami N.J."/>
            <person name="Petrosino J.F."/>
        </authorList>
    </citation>
    <scope>NUCLEOTIDE SEQUENCE [LARGE SCALE GENOMIC DNA]</scope>
    <source>
        <strain evidence="8 10">CCUG 32990</strain>
    </source>
</reference>
<dbReference type="InterPro" id="IPR044770">
    <property type="entry name" value="MFS_spinster-like"/>
</dbReference>
<sequence length="414" mass="45238">MAQDLTTKSWYKWAVVALLWVVALLNYLDRQMISTMKPSMMMDIKELEQAENFGRIMGVFLLIYGLMSPIAGIIADRVNRKWLIVGSLFVWSAATYSMGFADTYDGVYYLRALMGLSEALYLATALAMIADFHTSKTRSLAVGIHMSGLYAGQALGGFGATIAHYFSWHTVFHWFGIAGIVYAIFLVFTLYDVDRTPKASADVPQTESLPLFKSLGMILGTASFWVLLFYFMAPSFPGWATKNWLPTLFSNNLHVDMASAGPMATISIAIASFVGVVIGGPLSDRWVQTHIKGRIYTSTIGLALTIPALVLMGFGSSYVSMIGATLLFGIGYGMFDTNNMPILCQILPQQLRATAYGIMNMVGVFAGYAITLMLGSSTDKGNLGADFSKLSIVVLIAIVLMLAFAKPKREICGE</sequence>
<proteinExistence type="predicted"/>
<dbReference type="PROSITE" id="PS50850">
    <property type="entry name" value="MFS"/>
    <property type="match status" value="1"/>
</dbReference>
<feature type="transmembrane region" description="Helical" evidence="6">
    <location>
        <begin position="172"/>
        <end position="193"/>
    </location>
</feature>
<dbReference type="EMBL" id="CP014227">
    <property type="protein sequence ID" value="AMD85408.1"/>
    <property type="molecule type" value="Genomic_DNA"/>
</dbReference>
<evidence type="ECO:0000313" key="11">
    <source>
        <dbReference type="Proteomes" id="UP000215539"/>
    </source>
</evidence>
<feature type="domain" description="Major facilitator superfamily (MFS) profile" evidence="7">
    <location>
        <begin position="15"/>
        <end position="409"/>
    </location>
</feature>
<feature type="transmembrane region" description="Helical" evidence="6">
    <location>
        <begin position="214"/>
        <end position="240"/>
    </location>
</feature>
<evidence type="ECO:0000256" key="1">
    <source>
        <dbReference type="ARBA" id="ARBA00004141"/>
    </source>
</evidence>
<dbReference type="Gene3D" id="1.20.1250.20">
    <property type="entry name" value="MFS general substrate transporter like domains"/>
    <property type="match status" value="1"/>
</dbReference>
<dbReference type="KEGG" id="chg:AXF12_07725"/>
<organism evidence="9 11">
    <name type="scientific">Capnocytophaga haemolytica</name>
    <dbReference type="NCBI Taxonomy" id="45243"/>
    <lineage>
        <taxon>Bacteria</taxon>
        <taxon>Pseudomonadati</taxon>
        <taxon>Bacteroidota</taxon>
        <taxon>Flavobacteriia</taxon>
        <taxon>Flavobacteriales</taxon>
        <taxon>Flavobacteriaceae</taxon>
        <taxon>Capnocytophaga</taxon>
    </lineage>
</organism>
<dbReference type="AlphaFoldDB" id="A0AAX2GYK7"/>
<keyword evidence="2" id="KW-0813">Transport</keyword>
<feature type="transmembrane region" description="Helical" evidence="6">
    <location>
        <begin position="82"/>
        <end position="101"/>
    </location>
</feature>
<reference evidence="9 11" key="2">
    <citation type="submission" date="2017-06" db="EMBL/GenBank/DDBJ databases">
        <authorList>
            <consortium name="Pathogen Informatics"/>
        </authorList>
    </citation>
    <scope>NUCLEOTIDE SEQUENCE [LARGE SCALE GENOMIC DNA]</scope>
    <source>
        <strain evidence="9 11">NCTC12947</strain>
    </source>
</reference>
<dbReference type="GO" id="GO:0016020">
    <property type="term" value="C:membrane"/>
    <property type="evidence" value="ECO:0007669"/>
    <property type="project" value="UniProtKB-SubCell"/>
</dbReference>
<feature type="transmembrane region" description="Helical" evidence="6">
    <location>
        <begin position="318"/>
        <end position="335"/>
    </location>
</feature>
<dbReference type="Pfam" id="PF07690">
    <property type="entry name" value="MFS_1"/>
    <property type="match status" value="1"/>
</dbReference>
<feature type="transmembrane region" description="Helical" evidence="6">
    <location>
        <begin position="107"/>
        <end position="130"/>
    </location>
</feature>
<gene>
    <name evidence="9" type="primary">dgoT</name>
    <name evidence="8" type="ORF">AXF12_07725</name>
    <name evidence="9" type="ORF">SAMEA44541418_00150</name>
</gene>
<keyword evidence="3 6" id="KW-0812">Transmembrane</keyword>
<dbReference type="InterPro" id="IPR036259">
    <property type="entry name" value="MFS_trans_sf"/>
</dbReference>
<dbReference type="PANTHER" id="PTHR23505:SF79">
    <property type="entry name" value="PROTEIN SPINSTER"/>
    <property type="match status" value="1"/>
</dbReference>
<comment type="subcellular location">
    <subcellularLocation>
        <location evidence="1">Membrane</location>
        <topology evidence="1">Multi-pass membrane protein</topology>
    </subcellularLocation>
</comment>